<dbReference type="EC" id="6.1.1.3" evidence="3"/>
<evidence type="ECO:0000256" key="12">
    <source>
        <dbReference type="ARBA" id="ARBA00072369"/>
    </source>
</evidence>
<dbReference type="FunFam" id="3.10.20.30:FF:000006">
    <property type="entry name" value="Threonine--tRNA ligase, cytoplasmic"/>
    <property type="match status" value="1"/>
</dbReference>
<keyword evidence="9" id="KW-0030">Aminoacyl-tRNA synthetase</keyword>
<keyword evidence="6" id="KW-0547">Nucleotide-binding</keyword>
<dbReference type="PRINTS" id="PR01047">
    <property type="entry name" value="TRNASYNTHTHR"/>
</dbReference>
<dbReference type="Pfam" id="PF07973">
    <property type="entry name" value="tRNA_SAD"/>
    <property type="match status" value="1"/>
</dbReference>
<dbReference type="InterPro" id="IPR047246">
    <property type="entry name" value="ThrRS_anticodon"/>
</dbReference>
<organism evidence="16">
    <name type="scientific">Hanusia phi</name>
    <dbReference type="NCBI Taxonomy" id="3032"/>
    <lineage>
        <taxon>Eukaryota</taxon>
        <taxon>Cryptophyceae</taxon>
        <taxon>Pyrenomonadales</taxon>
        <taxon>Geminigeraceae</taxon>
        <taxon>Hanusia</taxon>
    </lineage>
</organism>
<keyword evidence="5" id="KW-0436">Ligase</keyword>
<dbReference type="Gene3D" id="3.10.20.30">
    <property type="match status" value="1"/>
</dbReference>
<sequence length="690" mass="78858">MATQTECLVPAQPQWQDTPAGEKPSFQKYRLEMFEKIKARRDAERANMPNDPIKVTLPDGNVKEGIKNKTTPFDIAMEISKGLASNAVVAKVNGQTWDLHRPLEGDAQLELCKFDSPEGRETFWHSSAHVLGLALENRFGAHLCVGPAIEDGFYYDVYAGGNTISPNDKGDIEKYVDEVVKGKFPFERVEMSKDEALEMFKYNDFKTDVLKRKVPDGAMCTAYRCGDLIDLCRGPHVPDTGRVKAFAVMKNSSAYWQGQASNHTLQRVYGVSFPDSKELKQHLFRLEEAKKRDHRNVGPHQELFFFHELSPGSAFWLPHGARIYNKLVDFIRSEYFKRGYQEVITPNVYNLKLWEISGHAAHYKENMFIFNVEGQEFGMKPMNCPGHCLMFSMRQRSFRELPWRVADFGVLHRNELSGALSGLTRVRRFQQDDAHIFCKPEDVQGEIEDMLKFIDFVYGKFGLQYEMFLSTRPQKFIGEVAMWDEAEKQLAAALNNTGKAWKENPEDGAFYGPKIDINVFDALGRKHQCATIQLDFQLPIRFGLKYVASAGADGADKEERPIIVHRAILGSVERFTAILIEHLAGKWPFWLSPRQVAIVPVSQDHYAYAYEVQQVLMKEGYHVDVDDSSKTLQKKIRENQLAQYNYILVVGKEEIESKTVNVRTRDNVVHGTKSIPQLLSELRQNVVDFK</sequence>
<dbReference type="PANTHER" id="PTHR11451:SF46">
    <property type="entry name" value="THREONINE--TRNA LIGASE"/>
    <property type="match status" value="1"/>
</dbReference>
<accession>A0A7S0E3V0</accession>
<keyword evidence="7" id="KW-0067">ATP-binding</keyword>
<dbReference type="InterPro" id="IPR033728">
    <property type="entry name" value="ThrRS_core"/>
</dbReference>
<keyword evidence="4" id="KW-0963">Cytoplasm</keyword>
<dbReference type="PROSITE" id="PS51880">
    <property type="entry name" value="TGS"/>
    <property type="match status" value="1"/>
</dbReference>
<evidence type="ECO:0000256" key="11">
    <source>
        <dbReference type="ARBA" id="ARBA00049515"/>
    </source>
</evidence>
<dbReference type="SUPFAM" id="SSF55681">
    <property type="entry name" value="Class II aaRS and biotin synthetases"/>
    <property type="match status" value="1"/>
</dbReference>
<evidence type="ECO:0000256" key="6">
    <source>
        <dbReference type="ARBA" id="ARBA00022741"/>
    </source>
</evidence>
<feature type="domain" description="TGS" evidence="15">
    <location>
        <begin position="51"/>
        <end position="113"/>
    </location>
</feature>
<dbReference type="GO" id="GO:0005524">
    <property type="term" value="F:ATP binding"/>
    <property type="evidence" value="ECO:0007669"/>
    <property type="project" value="UniProtKB-KW"/>
</dbReference>
<dbReference type="InterPro" id="IPR002320">
    <property type="entry name" value="Thr-tRNA-ligase_IIa"/>
</dbReference>
<dbReference type="InterPro" id="IPR006195">
    <property type="entry name" value="aa-tRNA-synth_II"/>
</dbReference>
<dbReference type="PROSITE" id="PS50862">
    <property type="entry name" value="AA_TRNA_LIGASE_II"/>
    <property type="match status" value="1"/>
</dbReference>
<dbReference type="HAMAP" id="MF_00184">
    <property type="entry name" value="Thr_tRNA_synth"/>
    <property type="match status" value="1"/>
</dbReference>
<feature type="domain" description="Aminoacyl-transfer RNA synthetases class-II family profile" evidence="14">
    <location>
        <begin position="312"/>
        <end position="588"/>
    </location>
</feature>
<evidence type="ECO:0000256" key="5">
    <source>
        <dbReference type="ARBA" id="ARBA00022598"/>
    </source>
</evidence>
<dbReference type="InterPro" id="IPR036621">
    <property type="entry name" value="Anticodon-bd_dom_sf"/>
</dbReference>
<dbReference type="FunFam" id="3.30.930.10:FF:000019">
    <property type="entry name" value="Threonine--tRNA ligase"/>
    <property type="match status" value="1"/>
</dbReference>
<dbReference type="Gene3D" id="3.30.930.10">
    <property type="entry name" value="Bira Bifunctional Protein, Domain 2"/>
    <property type="match status" value="1"/>
</dbReference>
<evidence type="ECO:0000256" key="8">
    <source>
        <dbReference type="ARBA" id="ARBA00022917"/>
    </source>
</evidence>
<comment type="catalytic activity">
    <reaction evidence="11">
        <text>tRNA(Thr) + L-threonine + ATP = L-threonyl-tRNA(Thr) + AMP + diphosphate + H(+)</text>
        <dbReference type="Rhea" id="RHEA:24624"/>
        <dbReference type="Rhea" id="RHEA-COMP:9670"/>
        <dbReference type="Rhea" id="RHEA-COMP:9704"/>
        <dbReference type="ChEBI" id="CHEBI:15378"/>
        <dbReference type="ChEBI" id="CHEBI:30616"/>
        <dbReference type="ChEBI" id="CHEBI:33019"/>
        <dbReference type="ChEBI" id="CHEBI:57926"/>
        <dbReference type="ChEBI" id="CHEBI:78442"/>
        <dbReference type="ChEBI" id="CHEBI:78534"/>
        <dbReference type="ChEBI" id="CHEBI:456215"/>
        <dbReference type="EC" id="6.1.1.3"/>
    </reaction>
</comment>
<feature type="region of interest" description="Disordered" evidence="13">
    <location>
        <begin position="1"/>
        <end position="23"/>
    </location>
</feature>
<comment type="similarity">
    <text evidence="2">Belongs to the class-II aminoacyl-tRNA synthetase family.</text>
</comment>
<evidence type="ECO:0000256" key="9">
    <source>
        <dbReference type="ARBA" id="ARBA00023146"/>
    </source>
</evidence>
<dbReference type="InterPro" id="IPR012675">
    <property type="entry name" value="Beta-grasp_dom_sf"/>
</dbReference>
<evidence type="ECO:0000256" key="10">
    <source>
        <dbReference type="ARBA" id="ARBA00031900"/>
    </source>
</evidence>
<dbReference type="EMBL" id="HBEO01005320">
    <property type="protein sequence ID" value="CAD8471752.1"/>
    <property type="molecule type" value="Transcribed_RNA"/>
</dbReference>
<evidence type="ECO:0000256" key="3">
    <source>
        <dbReference type="ARBA" id="ARBA00013163"/>
    </source>
</evidence>
<dbReference type="InterPro" id="IPR004095">
    <property type="entry name" value="TGS"/>
</dbReference>
<dbReference type="InterPro" id="IPR012947">
    <property type="entry name" value="tRNA_SAD"/>
</dbReference>
<dbReference type="Gene3D" id="3.40.50.800">
    <property type="entry name" value="Anticodon-binding domain"/>
    <property type="match status" value="1"/>
</dbReference>
<dbReference type="CDD" id="cd00771">
    <property type="entry name" value="ThrRS_core"/>
    <property type="match status" value="1"/>
</dbReference>
<evidence type="ECO:0000256" key="4">
    <source>
        <dbReference type="ARBA" id="ARBA00022490"/>
    </source>
</evidence>
<dbReference type="CDD" id="cd01667">
    <property type="entry name" value="TGS_ThrRS"/>
    <property type="match status" value="1"/>
</dbReference>
<dbReference type="Pfam" id="PF02824">
    <property type="entry name" value="TGS"/>
    <property type="match status" value="1"/>
</dbReference>
<dbReference type="AlphaFoldDB" id="A0A7S0E3V0"/>
<dbReference type="SMART" id="SM00863">
    <property type="entry name" value="tRNA_SAD"/>
    <property type="match status" value="1"/>
</dbReference>
<dbReference type="PANTHER" id="PTHR11451">
    <property type="entry name" value="THREONINE-TRNA LIGASE"/>
    <property type="match status" value="1"/>
</dbReference>
<dbReference type="GO" id="GO:0006435">
    <property type="term" value="P:threonyl-tRNA aminoacylation"/>
    <property type="evidence" value="ECO:0007669"/>
    <property type="project" value="InterPro"/>
</dbReference>
<evidence type="ECO:0000259" key="15">
    <source>
        <dbReference type="PROSITE" id="PS51880"/>
    </source>
</evidence>
<dbReference type="GO" id="GO:0004829">
    <property type="term" value="F:threonine-tRNA ligase activity"/>
    <property type="evidence" value="ECO:0007669"/>
    <property type="project" value="UniProtKB-EC"/>
</dbReference>
<evidence type="ECO:0000256" key="13">
    <source>
        <dbReference type="SAM" id="MobiDB-lite"/>
    </source>
</evidence>
<gene>
    <name evidence="16" type="ORF">HPHI1048_LOCUS3780</name>
</gene>
<proteinExistence type="inferred from homology"/>
<evidence type="ECO:0000256" key="2">
    <source>
        <dbReference type="ARBA" id="ARBA00008226"/>
    </source>
</evidence>
<dbReference type="FunFam" id="3.40.50.800:FF:000019">
    <property type="entry name" value="Threonine--tRNA ligase mitochondrial 1"/>
    <property type="match status" value="1"/>
</dbReference>
<dbReference type="InterPro" id="IPR045864">
    <property type="entry name" value="aa-tRNA-synth_II/BPL/LPL"/>
</dbReference>
<name>A0A7S0E3V0_9CRYP</name>
<dbReference type="SUPFAM" id="SSF55186">
    <property type="entry name" value="ThrRS/AlaRS common domain"/>
    <property type="match status" value="1"/>
</dbReference>
<protein>
    <recommendedName>
        <fullName evidence="12">Probable threonine--tRNA ligase, cytoplasmic</fullName>
        <ecNumber evidence="3">6.1.1.3</ecNumber>
    </recommendedName>
    <alternativeName>
        <fullName evidence="10">Threonyl-tRNA synthetase</fullName>
    </alternativeName>
</protein>
<evidence type="ECO:0000259" key="14">
    <source>
        <dbReference type="PROSITE" id="PS50862"/>
    </source>
</evidence>
<dbReference type="FunFam" id="3.30.980.10:FF:000005">
    <property type="entry name" value="Threonyl-tRNA synthetase, mitochondrial"/>
    <property type="match status" value="1"/>
</dbReference>
<dbReference type="InterPro" id="IPR002314">
    <property type="entry name" value="aa-tRNA-synt_IIb"/>
</dbReference>
<dbReference type="GO" id="GO:0005739">
    <property type="term" value="C:mitochondrion"/>
    <property type="evidence" value="ECO:0007669"/>
    <property type="project" value="TreeGrafter"/>
</dbReference>
<dbReference type="SUPFAM" id="SSF52954">
    <property type="entry name" value="Class II aaRS ABD-related"/>
    <property type="match status" value="1"/>
</dbReference>
<dbReference type="CDD" id="cd00860">
    <property type="entry name" value="ThrRS_anticodon"/>
    <property type="match status" value="1"/>
</dbReference>
<reference evidence="16" key="1">
    <citation type="submission" date="2021-01" db="EMBL/GenBank/DDBJ databases">
        <authorList>
            <person name="Corre E."/>
            <person name="Pelletier E."/>
            <person name="Niang G."/>
            <person name="Scheremetjew M."/>
            <person name="Finn R."/>
            <person name="Kale V."/>
            <person name="Holt S."/>
            <person name="Cochrane G."/>
            <person name="Meng A."/>
            <person name="Brown T."/>
            <person name="Cohen L."/>
        </authorList>
    </citation>
    <scope>NUCLEOTIDE SEQUENCE</scope>
    <source>
        <strain evidence="16">CCMP325</strain>
    </source>
</reference>
<dbReference type="Gene3D" id="3.30.980.10">
    <property type="entry name" value="Threonyl-trna Synthetase, Chain A, domain 2"/>
    <property type="match status" value="1"/>
</dbReference>
<dbReference type="InterPro" id="IPR004154">
    <property type="entry name" value="Anticodon-bd"/>
</dbReference>
<dbReference type="InterPro" id="IPR018163">
    <property type="entry name" value="Thr/Ala-tRNA-synth_IIc_edit"/>
</dbReference>
<dbReference type="SUPFAM" id="SSF81271">
    <property type="entry name" value="TGS-like"/>
    <property type="match status" value="1"/>
</dbReference>
<dbReference type="Pfam" id="PF03129">
    <property type="entry name" value="HGTP_anticodon"/>
    <property type="match status" value="1"/>
</dbReference>
<dbReference type="Pfam" id="PF00587">
    <property type="entry name" value="tRNA-synt_2b"/>
    <property type="match status" value="1"/>
</dbReference>
<keyword evidence="8" id="KW-0648">Protein biosynthesis</keyword>
<dbReference type="InterPro" id="IPR012676">
    <property type="entry name" value="TGS-like"/>
</dbReference>
<comment type="subcellular location">
    <subcellularLocation>
        <location evidence="1">Cytoplasm</location>
    </subcellularLocation>
</comment>
<evidence type="ECO:0000313" key="16">
    <source>
        <dbReference type="EMBL" id="CAD8471752.1"/>
    </source>
</evidence>
<dbReference type="NCBIfam" id="TIGR00418">
    <property type="entry name" value="thrS"/>
    <property type="match status" value="1"/>
</dbReference>
<evidence type="ECO:0000256" key="1">
    <source>
        <dbReference type="ARBA" id="ARBA00004496"/>
    </source>
</evidence>
<evidence type="ECO:0000256" key="7">
    <source>
        <dbReference type="ARBA" id="ARBA00022840"/>
    </source>
</evidence>